<evidence type="ECO:0000256" key="8">
    <source>
        <dbReference type="ARBA" id="ARBA00035676"/>
    </source>
</evidence>
<evidence type="ECO:0000256" key="4">
    <source>
        <dbReference type="ARBA" id="ARBA00022898"/>
    </source>
</evidence>
<evidence type="ECO:0000256" key="3">
    <source>
        <dbReference type="ARBA" id="ARBA00011738"/>
    </source>
</evidence>
<evidence type="ECO:0000256" key="2">
    <source>
        <dbReference type="ARBA" id="ARBA00009320"/>
    </source>
</evidence>
<evidence type="ECO:0000256" key="12">
    <source>
        <dbReference type="NCBIfam" id="TIGR03461"/>
    </source>
</evidence>
<evidence type="ECO:0000256" key="10">
    <source>
        <dbReference type="ARBA" id="ARBA00054027"/>
    </source>
</evidence>
<reference evidence="15" key="1">
    <citation type="submission" date="2022-01" db="EMBL/GenBank/DDBJ databases">
        <title>Whole genome-based taxonomy of the Shewanellaceae.</title>
        <authorList>
            <person name="Martin-Rodriguez A.J."/>
        </authorList>
    </citation>
    <scope>NUCLEOTIDE SEQUENCE</scope>
    <source>
        <strain evidence="15">DSM 23803</strain>
    </source>
</reference>
<evidence type="ECO:0000256" key="9">
    <source>
        <dbReference type="ARBA" id="ARBA00049529"/>
    </source>
</evidence>
<comment type="caution">
    <text evidence="15">The sequence shown here is derived from an EMBL/GenBank/DDBJ whole genome shotgun (WGS) entry which is preliminary data.</text>
</comment>
<dbReference type="EMBL" id="JAKILJ010000015">
    <property type="protein sequence ID" value="MCL1105258.1"/>
    <property type="molecule type" value="Genomic_DNA"/>
</dbReference>
<evidence type="ECO:0000313" key="16">
    <source>
        <dbReference type="Proteomes" id="UP001139408"/>
    </source>
</evidence>
<evidence type="ECO:0000256" key="1">
    <source>
        <dbReference type="ARBA" id="ARBA00001933"/>
    </source>
</evidence>
<dbReference type="InterPro" id="IPR043132">
    <property type="entry name" value="BCAT-like_C"/>
</dbReference>
<dbReference type="PROSITE" id="PS00770">
    <property type="entry name" value="AA_TRANSFER_CLASS_4"/>
    <property type="match status" value="1"/>
</dbReference>
<proteinExistence type="inferred from homology"/>
<comment type="cofactor">
    <cofactor evidence="1 14">
        <name>pyridoxal 5'-phosphate</name>
        <dbReference type="ChEBI" id="CHEBI:597326"/>
    </cofactor>
</comment>
<organism evidence="15 16">
    <name type="scientific">Shewanella algicola</name>
    <dbReference type="NCBI Taxonomy" id="640633"/>
    <lineage>
        <taxon>Bacteria</taxon>
        <taxon>Pseudomonadati</taxon>
        <taxon>Pseudomonadota</taxon>
        <taxon>Gammaproteobacteria</taxon>
        <taxon>Alteromonadales</taxon>
        <taxon>Shewanellaceae</taxon>
        <taxon>Shewanella</taxon>
    </lineage>
</organism>
<evidence type="ECO:0000256" key="14">
    <source>
        <dbReference type="RuleBase" id="RU004516"/>
    </source>
</evidence>
<evidence type="ECO:0000256" key="13">
    <source>
        <dbReference type="RuleBase" id="RU004106"/>
    </source>
</evidence>
<dbReference type="InterPro" id="IPR036038">
    <property type="entry name" value="Aminotransferase-like"/>
</dbReference>
<dbReference type="SUPFAM" id="SSF56752">
    <property type="entry name" value="D-aminoacid aminotransferase-like PLP-dependent enzymes"/>
    <property type="match status" value="1"/>
</dbReference>
<comment type="subunit">
    <text evidence="3">Homodimer.</text>
</comment>
<dbReference type="NCBIfam" id="TIGR03461">
    <property type="entry name" value="pabC_Proteo"/>
    <property type="match status" value="1"/>
</dbReference>
<dbReference type="InterPro" id="IPR001544">
    <property type="entry name" value="Aminotrans_IV"/>
</dbReference>
<protein>
    <recommendedName>
        <fullName evidence="11 12">Aminodeoxychorismate lyase</fullName>
        <ecNumber evidence="8 12">4.1.3.38</ecNumber>
    </recommendedName>
</protein>
<evidence type="ECO:0000256" key="7">
    <source>
        <dbReference type="ARBA" id="ARBA00035633"/>
    </source>
</evidence>
<dbReference type="InterPro" id="IPR043131">
    <property type="entry name" value="BCAT-like_N"/>
</dbReference>
<keyword evidence="16" id="KW-1185">Reference proteome</keyword>
<dbReference type="GO" id="GO:0005829">
    <property type="term" value="C:cytosol"/>
    <property type="evidence" value="ECO:0007669"/>
    <property type="project" value="TreeGrafter"/>
</dbReference>
<dbReference type="GO" id="GO:0030170">
    <property type="term" value="F:pyridoxal phosphate binding"/>
    <property type="evidence" value="ECO:0007669"/>
    <property type="project" value="InterPro"/>
</dbReference>
<dbReference type="CDD" id="cd01559">
    <property type="entry name" value="ADCL_like"/>
    <property type="match status" value="1"/>
</dbReference>
<dbReference type="EC" id="4.1.3.38" evidence="8 12"/>
<name>A0A9X1Z4M6_9GAMM</name>
<evidence type="ECO:0000256" key="5">
    <source>
        <dbReference type="ARBA" id="ARBA00022909"/>
    </source>
</evidence>
<keyword evidence="6 15" id="KW-0456">Lyase</keyword>
<dbReference type="Pfam" id="PF01063">
    <property type="entry name" value="Aminotran_4"/>
    <property type="match status" value="1"/>
</dbReference>
<comment type="function">
    <text evidence="10">Involved in the biosynthesis of p-aminobenzoate (PABA), a precursor of tetrahydrofolate. Converts 4-amino-4-deoxychorismate into 4-aminobenzoate (PABA) and pyruvate.</text>
</comment>
<comment type="pathway">
    <text evidence="7">Cofactor biosynthesis; tetrahydrofolate biosynthesis; 4-aminobenzoate from chorismate: step 2/2.</text>
</comment>
<dbReference type="Gene3D" id="3.30.470.10">
    <property type="match status" value="1"/>
</dbReference>
<dbReference type="GO" id="GO:0008696">
    <property type="term" value="F:4-amino-4-deoxychorismate lyase activity"/>
    <property type="evidence" value="ECO:0007669"/>
    <property type="project" value="UniProtKB-UniRule"/>
</dbReference>
<dbReference type="AlphaFoldDB" id="A0A9X1Z4M6"/>
<dbReference type="NCBIfam" id="NF004761">
    <property type="entry name" value="PRK06092.1"/>
    <property type="match status" value="1"/>
</dbReference>
<dbReference type="PANTHER" id="PTHR42743:SF2">
    <property type="entry name" value="AMINODEOXYCHORISMATE LYASE"/>
    <property type="match status" value="1"/>
</dbReference>
<dbReference type="GO" id="GO:0008153">
    <property type="term" value="P:4-aminobenzoate biosynthetic process"/>
    <property type="evidence" value="ECO:0007669"/>
    <property type="project" value="UniProtKB-UniRule"/>
</dbReference>
<keyword evidence="4 14" id="KW-0663">Pyridoxal phosphate</keyword>
<comment type="similarity">
    <text evidence="2 13">Belongs to the class-IV pyridoxal-phosphate-dependent aminotransferase family.</text>
</comment>
<dbReference type="InterPro" id="IPR050571">
    <property type="entry name" value="Class-IV_PLP-Dep_Aminotrnsfr"/>
</dbReference>
<gene>
    <name evidence="15" type="primary">pabC</name>
    <name evidence="15" type="ORF">L2749_08270</name>
</gene>
<dbReference type="InterPro" id="IPR018300">
    <property type="entry name" value="Aminotrans_IV_CS"/>
</dbReference>
<evidence type="ECO:0000256" key="11">
    <source>
        <dbReference type="ARBA" id="ARBA00069174"/>
    </source>
</evidence>
<comment type="catalytic activity">
    <reaction evidence="9">
        <text>4-amino-4-deoxychorismate = 4-aminobenzoate + pyruvate + H(+)</text>
        <dbReference type="Rhea" id="RHEA:16201"/>
        <dbReference type="ChEBI" id="CHEBI:15361"/>
        <dbReference type="ChEBI" id="CHEBI:15378"/>
        <dbReference type="ChEBI" id="CHEBI:17836"/>
        <dbReference type="ChEBI" id="CHEBI:58406"/>
        <dbReference type="EC" id="4.1.3.38"/>
    </reaction>
</comment>
<evidence type="ECO:0000313" key="15">
    <source>
        <dbReference type="EMBL" id="MCL1105258.1"/>
    </source>
</evidence>
<dbReference type="Gene3D" id="3.20.10.10">
    <property type="entry name" value="D-amino Acid Aminotransferase, subunit A, domain 2"/>
    <property type="match status" value="1"/>
</dbReference>
<dbReference type="GO" id="GO:0046656">
    <property type="term" value="P:folic acid biosynthetic process"/>
    <property type="evidence" value="ECO:0007669"/>
    <property type="project" value="UniProtKB-KW"/>
</dbReference>
<evidence type="ECO:0000256" key="6">
    <source>
        <dbReference type="ARBA" id="ARBA00023239"/>
    </source>
</evidence>
<accession>A0A9X1Z4M6</accession>
<dbReference type="InterPro" id="IPR017824">
    <property type="entry name" value="Aminodeoxychorismate_lyase_IV"/>
</dbReference>
<dbReference type="Proteomes" id="UP001139408">
    <property type="component" value="Unassembled WGS sequence"/>
</dbReference>
<dbReference type="PANTHER" id="PTHR42743">
    <property type="entry name" value="AMINO-ACID AMINOTRANSFERASE"/>
    <property type="match status" value="1"/>
</dbReference>
<sequence length="277" mass="30769">MALVWVNQVAQGTVSPFDRGLAYGDGVFATMRTTAANQPAAVLFIDYHLSRLQQSCLRLGMHWQASDALTSQLLSLATQYPQHCIKLLLTRGEGGRGYQAPTQIQINEIVSVTPIPEHYQQWQQQGIALATSPIALARQPLLAGMKHLNRLEQVLIKSQPLVANTQDWLVCDTDGWVIESSMANIFAIIDGKVVTPAITHAGVSGVMREQFIDALLQDGFKVMVKPMRFDDIKAAEHIVITNSLFGVVDVHTIDQFQFSRWTHTSRFRHVLSVNLPS</sequence>
<keyword evidence="5" id="KW-0289">Folate biosynthesis</keyword>
<dbReference type="FunFam" id="3.20.10.10:FF:000002">
    <property type="entry name" value="D-alanine aminotransferase"/>
    <property type="match status" value="1"/>
</dbReference>